<dbReference type="EMBL" id="LKMD01000101">
    <property type="protein sequence ID" value="PIA99597.1"/>
    <property type="molecule type" value="Genomic_DNA"/>
</dbReference>
<keyword evidence="1" id="KW-1133">Transmembrane helix</keyword>
<evidence type="ECO:0000256" key="1">
    <source>
        <dbReference type="SAM" id="Phobius"/>
    </source>
</evidence>
<sequence>MRFFAIVPILLLTAALVLTFLGLFAGHRETFLQDYEVLNLNISQLGLRSVQTVSSAGTSEFGRAVNELPADVRNLVEQNANSAVQALGLPQFYNAHVLNWCEGEYEPNAEAENAKKNFTHCSKEQAGYSFDPREEIQATLDDAGFSDVKVKDLGWWPQSLDDALDLVKPITRAAFILFVAECVVIFVCLFSAVVAFFASGRVSACCNIFFNLLAFLISAAISSLMTALVVVGKAAINEYGSDYGVHASGGHKFLALSWAATACLLVTALAWCIDCCIPRHKKQPVVEKYIE</sequence>
<accession>A0A2G5I469</accession>
<gene>
    <name evidence="2" type="ORF">CB0940_02412</name>
    <name evidence="3" type="ORF">RHO25_004164</name>
</gene>
<dbReference type="InterPro" id="IPR052413">
    <property type="entry name" value="SUR7_domain"/>
</dbReference>
<keyword evidence="1" id="KW-0812">Transmembrane</keyword>
<evidence type="ECO:0000313" key="2">
    <source>
        <dbReference type="EMBL" id="PIA99597.1"/>
    </source>
</evidence>
<dbReference type="Proteomes" id="UP000230605">
    <property type="component" value="Chromosome 3"/>
</dbReference>
<protein>
    <recommendedName>
        <fullName evidence="6">SUR7 family protein pun1</fullName>
    </recommendedName>
</protein>
<dbReference type="GO" id="GO:0051285">
    <property type="term" value="C:cell cortex of cell tip"/>
    <property type="evidence" value="ECO:0007669"/>
    <property type="project" value="TreeGrafter"/>
</dbReference>
<feature type="transmembrane region" description="Helical" evidence="1">
    <location>
        <begin position="209"/>
        <end position="235"/>
    </location>
</feature>
<dbReference type="Proteomes" id="UP001302367">
    <property type="component" value="Chromosome 3"/>
</dbReference>
<dbReference type="GO" id="GO:0031505">
    <property type="term" value="P:fungal-type cell wall organization"/>
    <property type="evidence" value="ECO:0007669"/>
    <property type="project" value="TreeGrafter"/>
</dbReference>
<dbReference type="AlphaFoldDB" id="A0A2G5I469"/>
<dbReference type="PANTHER" id="PTHR28019">
    <property type="entry name" value="CELL MEMBRANE PROTEIN YLR413W-RELATED"/>
    <property type="match status" value="1"/>
</dbReference>
<name>A0A2G5I469_CERBT</name>
<keyword evidence="5" id="KW-1185">Reference proteome</keyword>
<feature type="transmembrane region" description="Helical" evidence="1">
    <location>
        <begin position="255"/>
        <end position="273"/>
    </location>
</feature>
<dbReference type="InterPro" id="IPR009571">
    <property type="entry name" value="SUR7/Rim9-like_fungi"/>
</dbReference>
<feature type="transmembrane region" description="Helical" evidence="1">
    <location>
        <begin position="173"/>
        <end position="197"/>
    </location>
</feature>
<proteinExistence type="predicted"/>
<dbReference type="PANTHER" id="PTHR28019:SF7">
    <property type="entry name" value="SUR7 PROTEIN"/>
    <property type="match status" value="1"/>
</dbReference>
<evidence type="ECO:0000313" key="3">
    <source>
        <dbReference type="EMBL" id="WPA99546.1"/>
    </source>
</evidence>
<evidence type="ECO:0008006" key="6">
    <source>
        <dbReference type="Google" id="ProtNLM"/>
    </source>
</evidence>
<reference evidence="2 4" key="1">
    <citation type="submission" date="2015-10" db="EMBL/GenBank/DDBJ databases">
        <title>The cercosporin biosynthetic gene cluster was horizontally transferred to several fungal lineages and shown to be expanded in Cercospora beticola based on microsynteny with recipient genomes.</title>
        <authorList>
            <person name="De Jonge R."/>
            <person name="Ebert M.K."/>
            <person name="Suttle J.C."/>
            <person name="Jurick Ii W.M."/>
            <person name="Secor G.A."/>
            <person name="Thomma B.P."/>
            <person name="Van De Peer Y."/>
            <person name="Bolton M.D."/>
        </authorList>
    </citation>
    <scope>NUCLEOTIDE SEQUENCE [LARGE SCALE GENOMIC DNA]</scope>
    <source>
        <strain evidence="2 4">09-40</strain>
    </source>
</reference>
<dbReference type="EMBL" id="CP134186">
    <property type="protein sequence ID" value="WPA99546.1"/>
    <property type="molecule type" value="Genomic_DNA"/>
</dbReference>
<evidence type="ECO:0000313" key="4">
    <source>
        <dbReference type="Proteomes" id="UP000230605"/>
    </source>
</evidence>
<dbReference type="Pfam" id="PF06687">
    <property type="entry name" value="SUR7"/>
    <property type="match status" value="1"/>
</dbReference>
<reference evidence="3 5" key="2">
    <citation type="submission" date="2023-09" db="EMBL/GenBank/DDBJ databases">
        <title>Complete-Gapless Cercospora beticola genome.</title>
        <authorList>
            <person name="Wyatt N.A."/>
            <person name="Spanner R.E."/>
            <person name="Bolton M.D."/>
        </authorList>
    </citation>
    <scope>NUCLEOTIDE SEQUENCE [LARGE SCALE GENOMIC DNA]</scope>
    <source>
        <strain evidence="3">Cb09-40</strain>
    </source>
</reference>
<evidence type="ECO:0000313" key="5">
    <source>
        <dbReference type="Proteomes" id="UP001302367"/>
    </source>
</evidence>
<dbReference type="GO" id="GO:0005886">
    <property type="term" value="C:plasma membrane"/>
    <property type="evidence" value="ECO:0007669"/>
    <property type="project" value="InterPro"/>
</dbReference>
<dbReference type="OrthoDB" id="4159154at2759"/>
<organism evidence="2 4">
    <name type="scientific">Cercospora beticola</name>
    <name type="common">Sugarbeet leaf spot fungus</name>
    <dbReference type="NCBI Taxonomy" id="122368"/>
    <lineage>
        <taxon>Eukaryota</taxon>
        <taxon>Fungi</taxon>
        <taxon>Dikarya</taxon>
        <taxon>Ascomycota</taxon>
        <taxon>Pezizomycotina</taxon>
        <taxon>Dothideomycetes</taxon>
        <taxon>Dothideomycetidae</taxon>
        <taxon>Mycosphaerellales</taxon>
        <taxon>Mycosphaerellaceae</taxon>
        <taxon>Cercospora</taxon>
    </lineage>
</organism>
<keyword evidence="1" id="KW-0472">Membrane</keyword>